<accession>A0A1I6AY82</accession>
<dbReference type="Pfam" id="PF00486">
    <property type="entry name" value="Trans_reg_C"/>
    <property type="match status" value="1"/>
</dbReference>
<dbReference type="Gene3D" id="3.40.50.2300">
    <property type="match status" value="1"/>
</dbReference>
<feature type="domain" description="Response regulatory" evidence="8">
    <location>
        <begin position="4"/>
        <end position="115"/>
    </location>
</feature>
<dbReference type="SMART" id="SM00448">
    <property type="entry name" value="REC"/>
    <property type="match status" value="1"/>
</dbReference>
<keyword evidence="11" id="KW-1185">Reference proteome</keyword>
<reference evidence="10 11" key="1">
    <citation type="submission" date="2016-10" db="EMBL/GenBank/DDBJ databases">
        <authorList>
            <person name="Varghese N."/>
            <person name="Submissions S."/>
        </authorList>
    </citation>
    <scope>NUCLEOTIDE SEQUENCE [LARGE SCALE GENOMIC DNA]</scope>
    <source>
        <strain evidence="10 11">DSM 13796</strain>
    </source>
</reference>
<evidence type="ECO:0000256" key="3">
    <source>
        <dbReference type="ARBA" id="ARBA00023015"/>
    </source>
</evidence>
<dbReference type="InterPro" id="IPR011006">
    <property type="entry name" value="CheY-like_superfamily"/>
</dbReference>
<gene>
    <name evidence="10" type="ORF">SAMN02745910_03126</name>
</gene>
<dbReference type="GeneID" id="93711744"/>
<dbReference type="CDD" id="cd00383">
    <property type="entry name" value="trans_reg_C"/>
    <property type="match status" value="1"/>
</dbReference>
<dbReference type="Pfam" id="PF00072">
    <property type="entry name" value="Response_reg"/>
    <property type="match status" value="1"/>
</dbReference>
<evidence type="ECO:0000256" key="1">
    <source>
        <dbReference type="ARBA" id="ARBA00022553"/>
    </source>
</evidence>
<feature type="DNA-binding region" description="OmpR/PhoB-type" evidence="7">
    <location>
        <begin position="123"/>
        <end position="224"/>
    </location>
</feature>
<dbReference type="EMBL" id="FOXX01000007">
    <property type="protein sequence ID" value="SFQ73467.1"/>
    <property type="molecule type" value="Genomic_DNA"/>
</dbReference>
<evidence type="ECO:0000259" key="9">
    <source>
        <dbReference type="PROSITE" id="PS51755"/>
    </source>
</evidence>
<comment type="caution">
    <text evidence="10">The sequence shown here is derived from an EMBL/GenBank/DDBJ whole genome shotgun (WGS) entry which is preliminary data.</text>
</comment>
<sequence>MANTILYIEDDTEIGTFTKAFLESKGFEIIWLKSSYDHEKYLEKVDLVLLDIMIPGLDGFTVGQRIKKRNAETPLLLQTARTSIEDKLKGLNFADDYITKPFHPEELAARIDILLRRFDKVSEDCIEIHHLKVNIKEKRIINIEKEEEILLTEKQLKIFFYLLRHPNQILTKEQIYEMVWERTFIEGDKTLMVHIRHLRQKIEKDPNNPKIVETIRGIGYRIRQ</sequence>
<dbReference type="InterPro" id="IPR001867">
    <property type="entry name" value="OmpR/PhoB-type_DNA-bd"/>
</dbReference>
<keyword evidence="3" id="KW-0805">Transcription regulation</keyword>
<dbReference type="InterPro" id="IPR036388">
    <property type="entry name" value="WH-like_DNA-bd_sf"/>
</dbReference>
<evidence type="ECO:0000256" key="7">
    <source>
        <dbReference type="PROSITE-ProRule" id="PRU01091"/>
    </source>
</evidence>
<evidence type="ECO:0000256" key="2">
    <source>
        <dbReference type="ARBA" id="ARBA00023012"/>
    </source>
</evidence>
<dbReference type="RefSeq" id="WP_061803383.1">
    <property type="nucleotide sequence ID" value="NZ_FOXX01000007.1"/>
</dbReference>
<dbReference type="PANTHER" id="PTHR48111">
    <property type="entry name" value="REGULATOR OF RPOS"/>
    <property type="match status" value="1"/>
</dbReference>
<feature type="modified residue" description="4-aspartylphosphate" evidence="6">
    <location>
        <position position="51"/>
    </location>
</feature>
<dbReference type="SMART" id="SM00862">
    <property type="entry name" value="Trans_reg_C"/>
    <property type="match status" value="1"/>
</dbReference>
<evidence type="ECO:0000256" key="4">
    <source>
        <dbReference type="ARBA" id="ARBA00023125"/>
    </source>
</evidence>
<evidence type="ECO:0000313" key="11">
    <source>
        <dbReference type="Proteomes" id="UP000182762"/>
    </source>
</evidence>
<evidence type="ECO:0000256" key="5">
    <source>
        <dbReference type="ARBA" id="ARBA00023163"/>
    </source>
</evidence>
<dbReference type="Gene3D" id="6.10.250.690">
    <property type="match status" value="1"/>
</dbReference>
<protein>
    <submittedName>
        <fullName evidence="10">DNA-binding response regulator, OmpR family, contains REC and winged-helix (WHTH) domain</fullName>
    </submittedName>
</protein>
<dbReference type="Proteomes" id="UP000182762">
    <property type="component" value="Unassembled WGS sequence"/>
</dbReference>
<keyword evidence="4 7" id="KW-0238">DNA-binding</keyword>
<keyword evidence="2" id="KW-0902">Two-component regulatory system</keyword>
<name>A0A1I6AY82_9BACI</name>
<dbReference type="Gene3D" id="1.10.10.10">
    <property type="entry name" value="Winged helix-like DNA-binding domain superfamily/Winged helix DNA-binding domain"/>
    <property type="match status" value="1"/>
</dbReference>
<evidence type="ECO:0000256" key="6">
    <source>
        <dbReference type="PROSITE-ProRule" id="PRU00169"/>
    </source>
</evidence>
<keyword evidence="5" id="KW-0804">Transcription</keyword>
<dbReference type="InterPro" id="IPR001789">
    <property type="entry name" value="Sig_transdc_resp-reg_receiver"/>
</dbReference>
<dbReference type="GO" id="GO:0003677">
    <property type="term" value="F:DNA binding"/>
    <property type="evidence" value="ECO:0007669"/>
    <property type="project" value="UniProtKB-KW"/>
</dbReference>
<dbReference type="PANTHER" id="PTHR48111:SF40">
    <property type="entry name" value="PHOSPHATE REGULON TRANSCRIPTIONAL REGULATORY PROTEIN PHOB"/>
    <property type="match status" value="1"/>
</dbReference>
<dbReference type="InterPro" id="IPR039420">
    <property type="entry name" value="WalR-like"/>
</dbReference>
<evidence type="ECO:0000259" key="8">
    <source>
        <dbReference type="PROSITE" id="PS50110"/>
    </source>
</evidence>
<dbReference type="SUPFAM" id="SSF52172">
    <property type="entry name" value="CheY-like"/>
    <property type="match status" value="1"/>
</dbReference>
<evidence type="ECO:0000313" key="10">
    <source>
        <dbReference type="EMBL" id="SFQ73467.1"/>
    </source>
</evidence>
<feature type="domain" description="OmpR/PhoB-type" evidence="9">
    <location>
        <begin position="123"/>
        <end position="224"/>
    </location>
</feature>
<dbReference type="PROSITE" id="PS50110">
    <property type="entry name" value="RESPONSE_REGULATORY"/>
    <property type="match status" value="1"/>
</dbReference>
<keyword evidence="1 6" id="KW-0597">Phosphoprotein</keyword>
<organism evidence="10 11">
    <name type="scientific">Priestia endophytica DSM 13796</name>
    <dbReference type="NCBI Taxonomy" id="1121089"/>
    <lineage>
        <taxon>Bacteria</taxon>
        <taxon>Bacillati</taxon>
        <taxon>Bacillota</taxon>
        <taxon>Bacilli</taxon>
        <taxon>Bacillales</taxon>
        <taxon>Bacillaceae</taxon>
        <taxon>Priestia</taxon>
    </lineage>
</organism>
<proteinExistence type="predicted"/>
<dbReference type="PROSITE" id="PS51755">
    <property type="entry name" value="OMPR_PHOB"/>
    <property type="match status" value="1"/>
</dbReference>